<protein>
    <recommendedName>
        <fullName evidence="10">Neurotransmitter-gated ion-channel ligand-binding domain-containing protein</fullName>
    </recommendedName>
</protein>
<dbReference type="InterPro" id="IPR006202">
    <property type="entry name" value="Neur_chan_lig-bd"/>
</dbReference>
<dbReference type="InterPro" id="IPR036734">
    <property type="entry name" value="Neur_chan_lig-bd_sf"/>
</dbReference>
<feature type="transmembrane region" description="Helical" evidence="5">
    <location>
        <begin position="130"/>
        <end position="148"/>
    </location>
</feature>
<dbReference type="PROSITE" id="PS00236">
    <property type="entry name" value="NEUROTR_ION_CHANNEL"/>
    <property type="match status" value="1"/>
</dbReference>
<keyword evidence="4 5" id="KW-0472">Membrane</keyword>
<dbReference type="GO" id="GO:0004888">
    <property type="term" value="F:transmembrane signaling receptor activity"/>
    <property type="evidence" value="ECO:0007669"/>
    <property type="project" value="InterPro"/>
</dbReference>
<evidence type="ECO:0000256" key="2">
    <source>
        <dbReference type="ARBA" id="ARBA00022692"/>
    </source>
</evidence>
<dbReference type="Proteomes" id="UP000828390">
    <property type="component" value="Unassembled WGS sequence"/>
</dbReference>
<dbReference type="Pfam" id="PF02931">
    <property type="entry name" value="Neur_chan_LBD"/>
    <property type="match status" value="1"/>
</dbReference>
<evidence type="ECO:0000256" key="1">
    <source>
        <dbReference type="ARBA" id="ARBA00004141"/>
    </source>
</evidence>
<dbReference type="InterPro" id="IPR006201">
    <property type="entry name" value="Neur_channel"/>
</dbReference>
<feature type="transmembrane region" description="Helical" evidence="5">
    <location>
        <begin position="160"/>
        <end position="181"/>
    </location>
</feature>
<comment type="subcellular location">
    <subcellularLocation>
        <location evidence="1">Membrane</location>
        <topology evidence="1">Multi-pass membrane protein</topology>
    </subcellularLocation>
</comment>
<dbReference type="InterPro" id="IPR038050">
    <property type="entry name" value="Neuro_actylchol_rec"/>
</dbReference>
<dbReference type="InterPro" id="IPR018000">
    <property type="entry name" value="Neurotransmitter_ion_chnl_CS"/>
</dbReference>
<dbReference type="GO" id="GO:0005230">
    <property type="term" value="F:extracellular ligand-gated monoatomic ion channel activity"/>
    <property type="evidence" value="ECO:0007669"/>
    <property type="project" value="InterPro"/>
</dbReference>
<keyword evidence="2 5" id="KW-0812">Transmembrane</keyword>
<dbReference type="Gene3D" id="1.20.58.390">
    <property type="entry name" value="Neurotransmitter-gated ion-channel transmembrane domain"/>
    <property type="match status" value="1"/>
</dbReference>
<dbReference type="GO" id="GO:0016020">
    <property type="term" value="C:membrane"/>
    <property type="evidence" value="ECO:0007669"/>
    <property type="project" value="UniProtKB-SubCell"/>
</dbReference>
<dbReference type="SUPFAM" id="SSF90112">
    <property type="entry name" value="Neurotransmitter-gated ion-channel transmembrane pore"/>
    <property type="match status" value="1"/>
</dbReference>
<feature type="domain" description="Neurotransmitter-gated ion-channel ligand-binding" evidence="6">
    <location>
        <begin position="18"/>
        <end position="97"/>
    </location>
</feature>
<evidence type="ECO:0000256" key="4">
    <source>
        <dbReference type="ARBA" id="ARBA00023136"/>
    </source>
</evidence>
<dbReference type="PANTHER" id="PTHR18945">
    <property type="entry name" value="NEUROTRANSMITTER GATED ION CHANNEL"/>
    <property type="match status" value="1"/>
</dbReference>
<evidence type="ECO:0000259" key="7">
    <source>
        <dbReference type="Pfam" id="PF02932"/>
    </source>
</evidence>
<organism evidence="8 9">
    <name type="scientific">Dreissena polymorpha</name>
    <name type="common">Zebra mussel</name>
    <name type="synonym">Mytilus polymorpha</name>
    <dbReference type="NCBI Taxonomy" id="45954"/>
    <lineage>
        <taxon>Eukaryota</taxon>
        <taxon>Metazoa</taxon>
        <taxon>Spiralia</taxon>
        <taxon>Lophotrochozoa</taxon>
        <taxon>Mollusca</taxon>
        <taxon>Bivalvia</taxon>
        <taxon>Autobranchia</taxon>
        <taxon>Heteroconchia</taxon>
        <taxon>Euheterodonta</taxon>
        <taxon>Imparidentia</taxon>
        <taxon>Neoheterodontei</taxon>
        <taxon>Myida</taxon>
        <taxon>Dreissenoidea</taxon>
        <taxon>Dreissenidae</taxon>
        <taxon>Dreissena</taxon>
    </lineage>
</organism>
<proteinExistence type="predicted"/>
<feature type="transmembrane region" description="Helical" evidence="5">
    <location>
        <begin position="239"/>
        <end position="261"/>
    </location>
</feature>
<keyword evidence="3 5" id="KW-1133">Transmembrane helix</keyword>
<gene>
    <name evidence="8" type="ORF">DPMN_080292</name>
</gene>
<dbReference type="AlphaFoldDB" id="A0A9D4BJ41"/>
<dbReference type="EMBL" id="JAIWYP010000015">
    <property type="protein sequence ID" value="KAH3705225.1"/>
    <property type="molecule type" value="Genomic_DNA"/>
</dbReference>
<reference evidence="8" key="1">
    <citation type="journal article" date="2019" name="bioRxiv">
        <title>The Genome of the Zebra Mussel, Dreissena polymorpha: A Resource for Invasive Species Research.</title>
        <authorList>
            <person name="McCartney M.A."/>
            <person name="Auch B."/>
            <person name="Kono T."/>
            <person name="Mallez S."/>
            <person name="Zhang Y."/>
            <person name="Obille A."/>
            <person name="Becker A."/>
            <person name="Abrahante J.E."/>
            <person name="Garbe J."/>
            <person name="Badalamenti J.P."/>
            <person name="Herman A."/>
            <person name="Mangelson H."/>
            <person name="Liachko I."/>
            <person name="Sullivan S."/>
            <person name="Sone E.D."/>
            <person name="Koren S."/>
            <person name="Silverstein K.A.T."/>
            <person name="Beckman K.B."/>
            <person name="Gohl D.M."/>
        </authorList>
    </citation>
    <scope>NUCLEOTIDE SEQUENCE</scope>
    <source>
        <strain evidence="8">Duluth1</strain>
        <tissue evidence="8">Whole animal</tissue>
    </source>
</reference>
<evidence type="ECO:0000256" key="5">
    <source>
        <dbReference type="SAM" id="Phobius"/>
    </source>
</evidence>
<dbReference type="Gene3D" id="2.70.170.10">
    <property type="entry name" value="Neurotransmitter-gated ion-channel ligand-binding domain"/>
    <property type="match status" value="1"/>
</dbReference>
<dbReference type="CDD" id="cd19051">
    <property type="entry name" value="LGIC_TM_cation"/>
    <property type="match status" value="1"/>
</dbReference>
<evidence type="ECO:0000256" key="3">
    <source>
        <dbReference type="ARBA" id="ARBA00022989"/>
    </source>
</evidence>
<evidence type="ECO:0008006" key="10">
    <source>
        <dbReference type="Google" id="ProtNLM"/>
    </source>
</evidence>
<comment type="caution">
    <text evidence="8">The sequence shown here is derived from an EMBL/GenBank/DDBJ whole genome shotgun (WGS) entry which is preliminary data.</text>
</comment>
<dbReference type="InterPro" id="IPR006029">
    <property type="entry name" value="Neurotrans-gated_channel_TM"/>
</dbReference>
<dbReference type="InterPro" id="IPR036719">
    <property type="entry name" value="Neuro-gated_channel_TM_sf"/>
</dbReference>
<feature type="transmembrane region" description="Helical" evidence="5">
    <location>
        <begin position="100"/>
        <end position="124"/>
    </location>
</feature>
<evidence type="ECO:0000313" key="9">
    <source>
        <dbReference type="Proteomes" id="UP000828390"/>
    </source>
</evidence>
<reference evidence="8" key="2">
    <citation type="submission" date="2020-11" db="EMBL/GenBank/DDBJ databases">
        <authorList>
            <person name="McCartney M.A."/>
            <person name="Auch B."/>
            <person name="Kono T."/>
            <person name="Mallez S."/>
            <person name="Becker A."/>
            <person name="Gohl D.M."/>
            <person name="Silverstein K.A.T."/>
            <person name="Koren S."/>
            <person name="Bechman K.B."/>
            <person name="Herman A."/>
            <person name="Abrahante J.E."/>
            <person name="Garbe J."/>
        </authorList>
    </citation>
    <scope>NUCLEOTIDE SEQUENCE</scope>
    <source>
        <strain evidence="8">Duluth1</strain>
        <tissue evidence="8">Whole animal</tissue>
    </source>
</reference>
<evidence type="ECO:0000259" key="6">
    <source>
        <dbReference type="Pfam" id="PF02931"/>
    </source>
</evidence>
<feature type="domain" description="Neurotransmitter-gated ion-channel transmembrane" evidence="7">
    <location>
        <begin position="105"/>
        <end position="185"/>
    </location>
</feature>
<dbReference type="Pfam" id="PF02932">
    <property type="entry name" value="Neur_chan_memb"/>
    <property type="match status" value="1"/>
</dbReference>
<sequence length="290" mass="32761">MQLFPIIPNVHGIKYFTFFRIVCDVSIQYFPFDVQTCVLTYYVADESTASVTLDHYLTIDMSEYSENAEWVVTSVTRQRVVRNNNYYIDIEFRLQRRANFALFTLIAPLMALAFLNISVFLVPVDSGEKGSFAITIFLSYGVLITIISDTLPKNSAQTSTLVLLIETLLCLSVLSVVYTVVQAKVAFTIGRKPCPIQCLRTLKKHNQVLPIDHYIEHGGYTSNGDNVYTWGMFLKQLDLVLFFVFFVVVSIMIGIFFAVLLRHVGVVDSYADIEPQPTTRVFPIPTTASG</sequence>
<name>A0A9D4BJ41_DREPO</name>
<dbReference type="SUPFAM" id="SSF63712">
    <property type="entry name" value="Nicotinic receptor ligand binding domain-like"/>
    <property type="match status" value="1"/>
</dbReference>
<evidence type="ECO:0000313" key="8">
    <source>
        <dbReference type="EMBL" id="KAH3705225.1"/>
    </source>
</evidence>
<keyword evidence="9" id="KW-1185">Reference proteome</keyword>
<accession>A0A9D4BJ41</accession>